<dbReference type="Proteomes" id="UP000235786">
    <property type="component" value="Unassembled WGS sequence"/>
</dbReference>
<keyword evidence="3" id="KW-1185">Reference proteome</keyword>
<evidence type="ECO:0000256" key="1">
    <source>
        <dbReference type="SAM" id="MobiDB-lite"/>
    </source>
</evidence>
<evidence type="ECO:0000313" key="2">
    <source>
        <dbReference type="EMBL" id="PMD42544.1"/>
    </source>
</evidence>
<dbReference type="AlphaFoldDB" id="A0A2J6RVL2"/>
<gene>
    <name evidence="2" type="ORF">L207DRAFT_527440</name>
</gene>
<proteinExistence type="predicted"/>
<organism evidence="2 3">
    <name type="scientific">Hyaloscypha variabilis (strain UAMH 11265 / GT02V1 / F)</name>
    <name type="common">Meliniomyces variabilis</name>
    <dbReference type="NCBI Taxonomy" id="1149755"/>
    <lineage>
        <taxon>Eukaryota</taxon>
        <taxon>Fungi</taxon>
        <taxon>Dikarya</taxon>
        <taxon>Ascomycota</taxon>
        <taxon>Pezizomycotina</taxon>
        <taxon>Leotiomycetes</taxon>
        <taxon>Helotiales</taxon>
        <taxon>Hyaloscyphaceae</taxon>
        <taxon>Hyaloscypha</taxon>
        <taxon>Hyaloscypha variabilis</taxon>
    </lineage>
</organism>
<evidence type="ECO:0000313" key="3">
    <source>
        <dbReference type="Proteomes" id="UP000235786"/>
    </source>
</evidence>
<dbReference type="EMBL" id="KZ613943">
    <property type="protein sequence ID" value="PMD42544.1"/>
    <property type="molecule type" value="Genomic_DNA"/>
</dbReference>
<sequence length="177" mass="19021">MFRVIGDISSSTSGPPSDAIATASDKLEELRRALSTRFSAFYNLHTSSTSESPAILAPNSDLGLSPGDLTLDTTLREASVGAWTCTQARSTPPVLRGSEAPVAQDRNRESVQTTALAFLTTRRVREGKAVQVPELAPHCYFEGIWTGSHSWQECAFACQPKLAGARANGRVGSKRRV</sequence>
<reference evidence="2 3" key="1">
    <citation type="submission" date="2016-04" db="EMBL/GenBank/DDBJ databases">
        <title>A degradative enzymes factory behind the ericoid mycorrhizal symbiosis.</title>
        <authorList>
            <consortium name="DOE Joint Genome Institute"/>
            <person name="Martino E."/>
            <person name="Morin E."/>
            <person name="Grelet G."/>
            <person name="Kuo A."/>
            <person name="Kohler A."/>
            <person name="Daghino S."/>
            <person name="Barry K."/>
            <person name="Choi C."/>
            <person name="Cichocki N."/>
            <person name="Clum A."/>
            <person name="Copeland A."/>
            <person name="Hainaut M."/>
            <person name="Haridas S."/>
            <person name="Labutti K."/>
            <person name="Lindquist E."/>
            <person name="Lipzen A."/>
            <person name="Khouja H.-R."/>
            <person name="Murat C."/>
            <person name="Ohm R."/>
            <person name="Olson A."/>
            <person name="Spatafora J."/>
            <person name="Veneault-Fourrey C."/>
            <person name="Henrissat B."/>
            <person name="Grigoriev I."/>
            <person name="Martin F."/>
            <person name="Perotto S."/>
        </authorList>
    </citation>
    <scope>NUCLEOTIDE SEQUENCE [LARGE SCALE GENOMIC DNA]</scope>
    <source>
        <strain evidence="2 3">F</strain>
    </source>
</reference>
<protein>
    <submittedName>
        <fullName evidence="2">Uncharacterized protein</fullName>
    </submittedName>
</protein>
<feature type="region of interest" description="Disordered" evidence="1">
    <location>
        <begin position="1"/>
        <end position="20"/>
    </location>
</feature>
<accession>A0A2J6RVL2</accession>
<name>A0A2J6RVL2_HYAVF</name>